<evidence type="ECO:0000313" key="3">
    <source>
        <dbReference type="Proteomes" id="UP000595564"/>
    </source>
</evidence>
<proteinExistence type="predicted"/>
<keyword evidence="3" id="KW-1185">Reference proteome</keyword>
<accession>A0A7R6SYM3</accession>
<gene>
    <name evidence="2" type="ORF">TTHT_1187</name>
</gene>
<keyword evidence="1" id="KW-0812">Transmembrane</keyword>
<keyword evidence="1" id="KW-1133">Transmembrane helix</keyword>
<dbReference type="KEGG" id="thyd:TTHT_1187"/>
<evidence type="ECO:0000313" key="2">
    <source>
        <dbReference type="EMBL" id="BBB32716.1"/>
    </source>
</evidence>
<dbReference type="Proteomes" id="UP000595564">
    <property type="component" value="Chromosome"/>
</dbReference>
<feature type="transmembrane region" description="Helical" evidence="1">
    <location>
        <begin position="38"/>
        <end position="58"/>
    </location>
</feature>
<name>A0A7R6SYM3_9BACT</name>
<sequence length="181" mass="21817">MILKQKLIKYLIIFVLTETPFCFILLLLHNNKTEWDNFIIPLSVLSFILFSAGIFYFVSNINEIFVEPTELTSKKEYSCKVEFCNLSNYRLMFNCASYPLSRISLYKDFFVIVWVFKIFKFSYKDVEQISLKKFKLSKKIWFKMKKGYPQEFYICPLNREVLLKKLLEKIERNKLTRKNLC</sequence>
<protein>
    <submittedName>
        <fullName evidence="2">Uncharacterized protein</fullName>
    </submittedName>
</protein>
<organism evidence="2 3">
    <name type="scientific">Thermotomaculum hydrothermale</name>
    <dbReference type="NCBI Taxonomy" id="981385"/>
    <lineage>
        <taxon>Bacteria</taxon>
        <taxon>Pseudomonadati</taxon>
        <taxon>Acidobacteriota</taxon>
        <taxon>Holophagae</taxon>
        <taxon>Thermotomaculales</taxon>
        <taxon>Thermotomaculaceae</taxon>
        <taxon>Thermotomaculum</taxon>
    </lineage>
</organism>
<dbReference type="EMBL" id="AP017470">
    <property type="protein sequence ID" value="BBB32716.1"/>
    <property type="molecule type" value="Genomic_DNA"/>
</dbReference>
<reference evidence="2 3" key="1">
    <citation type="journal article" date="2012" name="Extremophiles">
        <title>Thermotomaculum hydrothermale gen. nov., sp. nov., a novel heterotrophic thermophile within the phylum Acidobacteria from a deep-sea hydrothermal vent chimney in the Southern Okinawa Trough.</title>
        <authorList>
            <person name="Izumi H."/>
            <person name="Nunoura T."/>
            <person name="Miyazaki M."/>
            <person name="Mino S."/>
            <person name="Toki T."/>
            <person name="Takai K."/>
            <person name="Sako Y."/>
            <person name="Sawabe T."/>
            <person name="Nakagawa S."/>
        </authorList>
    </citation>
    <scope>NUCLEOTIDE SEQUENCE [LARGE SCALE GENOMIC DNA]</scope>
    <source>
        <strain evidence="2 3">AC55</strain>
    </source>
</reference>
<feature type="transmembrane region" description="Helical" evidence="1">
    <location>
        <begin position="7"/>
        <end position="26"/>
    </location>
</feature>
<keyword evidence="1" id="KW-0472">Membrane</keyword>
<dbReference type="AlphaFoldDB" id="A0A7R6SYM3"/>
<dbReference type="RefSeq" id="WP_201327019.1">
    <property type="nucleotide sequence ID" value="NZ_AP017470.1"/>
</dbReference>
<evidence type="ECO:0000256" key="1">
    <source>
        <dbReference type="SAM" id="Phobius"/>
    </source>
</evidence>